<comment type="caution">
    <text evidence="1">The sequence shown here is derived from an EMBL/GenBank/DDBJ whole genome shotgun (WGS) entry which is preliminary data.</text>
</comment>
<proteinExistence type="predicted"/>
<dbReference type="Proteomes" id="UP000276133">
    <property type="component" value="Unassembled WGS sequence"/>
</dbReference>
<dbReference type="EMBL" id="REGN01005735">
    <property type="protein sequence ID" value="RNA12241.1"/>
    <property type="molecule type" value="Genomic_DNA"/>
</dbReference>
<sequence length="112" mass="12997">MVQMGPPFNPDVLDESLFIQSAHAKNHWVVISNYNPISKQNGSIDCGLFALGYAFALAMDIDPEFNFIIQHKSLTLFSYSFIKNYFTLQIFQYNIFQNNFIYRITLTIFPIN</sequence>
<evidence type="ECO:0000313" key="2">
    <source>
        <dbReference type="Proteomes" id="UP000276133"/>
    </source>
</evidence>
<evidence type="ECO:0000313" key="1">
    <source>
        <dbReference type="EMBL" id="RNA12241.1"/>
    </source>
</evidence>
<organism evidence="1 2">
    <name type="scientific">Brachionus plicatilis</name>
    <name type="common">Marine rotifer</name>
    <name type="synonym">Brachionus muelleri</name>
    <dbReference type="NCBI Taxonomy" id="10195"/>
    <lineage>
        <taxon>Eukaryota</taxon>
        <taxon>Metazoa</taxon>
        <taxon>Spiralia</taxon>
        <taxon>Gnathifera</taxon>
        <taxon>Rotifera</taxon>
        <taxon>Eurotatoria</taxon>
        <taxon>Monogononta</taxon>
        <taxon>Pseudotrocha</taxon>
        <taxon>Ploima</taxon>
        <taxon>Brachionidae</taxon>
        <taxon>Brachionus</taxon>
    </lineage>
</organism>
<reference evidence="1 2" key="1">
    <citation type="journal article" date="2018" name="Sci. Rep.">
        <title>Genomic signatures of local adaptation to the degree of environmental predictability in rotifers.</title>
        <authorList>
            <person name="Franch-Gras L."/>
            <person name="Hahn C."/>
            <person name="Garcia-Roger E.M."/>
            <person name="Carmona M.J."/>
            <person name="Serra M."/>
            <person name="Gomez A."/>
        </authorList>
    </citation>
    <scope>NUCLEOTIDE SEQUENCE [LARGE SCALE GENOMIC DNA]</scope>
    <source>
        <strain evidence="1">HYR1</strain>
    </source>
</reference>
<dbReference type="AlphaFoldDB" id="A0A3M7QMG0"/>
<protein>
    <submittedName>
        <fullName evidence="1">Uncharacterized protein</fullName>
    </submittedName>
</protein>
<gene>
    <name evidence="1" type="ORF">BpHYR1_008976</name>
</gene>
<accession>A0A3M7QMG0</accession>
<keyword evidence="2" id="KW-1185">Reference proteome</keyword>
<name>A0A3M7QMG0_BRAPC</name>